<dbReference type="PANTHER" id="PTHR31223">
    <property type="entry name" value="LOG FAMILY PROTEIN YJL055W"/>
    <property type="match status" value="1"/>
</dbReference>
<reference evidence="2 3" key="1">
    <citation type="journal article" date="2016" name="Nat. Commun.">
        <title>Thousands of microbial genomes shed light on interconnected biogeochemical processes in an aquifer system.</title>
        <authorList>
            <person name="Anantharaman K."/>
            <person name="Brown C.T."/>
            <person name="Hug L.A."/>
            <person name="Sharon I."/>
            <person name="Castelle C.J."/>
            <person name="Probst A.J."/>
            <person name="Thomas B.C."/>
            <person name="Singh A."/>
            <person name="Wilkins M.J."/>
            <person name="Karaoz U."/>
            <person name="Brodie E.L."/>
            <person name="Williams K.H."/>
            <person name="Hubbard S.S."/>
            <person name="Banfield J.F."/>
        </authorList>
    </citation>
    <scope>NUCLEOTIDE SEQUENCE [LARGE SCALE GENOMIC DNA]</scope>
</reference>
<dbReference type="SUPFAM" id="SSF102405">
    <property type="entry name" value="MCP/YpsA-like"/>
    <property type="match status" value="1"/>
</dbReference>
<dbReference type="Proteomes" id="UP000177652">
    <property type="component" value="Unassembled WGS sequence"/>
</dbReference>
<name>A0A1F6DX21_9BACT</name>
<sequence>MNIGVFLSQYDVAGKYTSVVETLARLIAEHEHTLVFGGTNEGLMHIIADGIHKGGGRIIAVSRAAVQERTYKNADEIILVEDSHAMNAGIIKRADVVVVLVGGIGTLNELSAVVRMTKNDEGGKRTVVVNTDGFYDGLKQQLQRMSDEGFLRNDVMKSIRFVDTPEDAMRYIEGHGN</sequence>
<dbReference type="AlphaFoldDB" id="A0A1F6DX21"/>
<dbReference type="GO" id="GO:0005829">
    <property type="term" value="C:cytosol"/>
    <property type="evidence" value="ECO:0007669"/>
    <property type="project" value="TreeGrafter"/>
</dbReference>
<evidence type="ECO:0000256" key="1">
    <source>
        <dbReference type="ARBA" id="ARBA00006763"/>
    </source>
</evidence>
<dbReference type="PANTHER" id="PTHR31223:SF70">
    <property type="entry name" value="LOG FAMILY PROTEIN YJL055W"/>
    <property type="match status" value="1"/>
</dbReference>
<comment type="similarity">
    <text evidence="1">Belongs to the LOG family.</text>
</comment>
<evidence type="ECO:0008006" key="4">
    <source>
        <dbReference type="Google" id="ProtNLM"/>
    </source>
</evidence>
<dbReference type="STRING" id="1798497.A3D71_02025"/>
<dbReference type="GO" id="GO:0009691">
    <property type="term" value="P:cytokinin biosynthetic process"/>
    <property type="evidence" value="ECO:0007669"/>
    <property type="project" value="TreeGrafter"/>
</dbReference>
<dbReference type="EMBL" id="MFLK01000024">
    <property type="protein sequence ID" value="OGG65975.1"/>
    <property type="molecule type" value="Genomic_DNA"/>
</dbReference>
<evidence type="ECO:0000313" key="2">
    <source>
        <dbReference type="EMBL" id="OGG65975.1"/>
    </source>
</evidence>
<accession>A0A1F6DX21</accession>
<proteinExistence type="inferred from homology"/>
<organism evidence="2 3">
    <name type="scientific">Candidatus Kaiserbacteria bacterium RIFCSPHIGHO2_02_FULL_55_20</name>
    <dbReference type="NCBI Taxonomy" id="1798497"/>
    <lineage>
        <taxon>Bacteria</taxon>
        <taxon>Candidatus Kaiseribacteriota</taxon>
    </lineage>
</organism>
<dbReference type="Gene3D" id="3.40.50.450">
    <property type="match status" value="1"/>
</dbReference>
<gene>
    <name evidence="2" type="ORF">A3D71_02025</name>
</gene>
<dbReference type="Pfam" id="PF03641">
    <property type="entry name" value="Lysine_decarbox"/>
    <property type="match status" value="1"/>
</dbReference>
<dbReference type="InterPro" id="IPR031100">
    <property type="entry name" value="LOG_fam"/>
</dbReference>
<evidence type="ECO:0000313" key="3">
    <source>
        <dbReference type="Proteomes" id="UP000177652"/>
    </source>
</evidence>
<comment type="caution">
    <text evidence="2">The sequence shown here is derived from an EMBL/GenBank/DDBJ whole genome shotgun (WGS) entry which is preliminary data.</text>
</comment>
<protein>
    <recommendedName>
        <fullName evidence="4">Cytokinin riboside 5'-monophosphate phosphoribohydrolase</fullName>
    </recommendedName>
</protein>
<dbReference type="GO" id="GO:0016799">
    <property type="term" value="F:hydrolase activity, hydrolyzing N-glycosyl compounds"/>
    <property type="evidence" value="ECO:0007669"/>
    <property type="project" value="TreeGrafter"/>
</dbReference>